<dbReference type="EMBL" id="JACBYW010000005">
    <property type="protein sequence ID" value="NYH79752.1"/>
    <property type="molecule type" value="Genomic_DNA"/>
</dbReference>
<dbReference type="Pfam" id="PF00126">
    <property type="entry name" value="HTH_1"/>
    <property type="match status" value="1"/>
</dbReference>
<reference evidence="6 7" key="1">
    <citation type="submission" date="2020-07" db="EMBL/GenBank/DDBJ databases">
        <title>Genomic Encyclopedia of Type Strains, Phase III (KMG-III): the genomes of soil and plant-associated and newly described type strains.</title>
        <authorList>
            <person name="Whitman W."/>
        </authorList>
    </citation>
    <scope>NUCLEOTIDE SEQUENCE [LARGE SCALE GENOMIC DNA]</scope>
    <source>
        <strain evidence="6 7">CECT 8576</strain>
    </source>
</reference>
<keyword evidence="7" id="KW-1185">Reference proteome</keyword>
<dbReference type="CDD" id="cd05466">
    <property type="entry name" value="PBP2_LTTR_substrate"/>
    <property type="match status" value="1"/>
</dbReference>
<sequence>MERRELEYFLAIAECGSFTAAAQTLRVAQPSLSHAIATLETRLGGRVFHRLPQGVSLTPAGEALIEPARQVMRDLSTATESVREVLGLAGGRLDIVAQTTLAVDPLAELVGSFLRAHPKVAVHIADPELGRDVTAAVRAGECELGMVDSTEEVVEDLASMVLPGREIQAVLPASAAPGDRAELTPADLAELDWVSTPEGTATREVIENTVGVQRGGPNVMVETAHQAMIVPSVLAGAGATLLPASMAGEAGKQGATIMSLRPRVIRRGVLFWRRGPLSPSAAEFVRLVEELVRRGPGDRSRG</sequence>
<dbReference type="InterPro" id="IPR000847">
    <property type="entry name" value="LysR_HTH_N"/>
</dbReference>
<evidence type="ECO:0000256" key="2">
    <source>
        <dbReference type="ARBA" id="ARBA00023015"/>
    </source>
</evidence>
<dbReference type="PROSITE" id="PS50931">
    <property type="entry name" value="HTH_LYSR"/>
    <property type="match status" value="1"/>
</dbReference>
<dbReference type="InterPro" id="IPR036388">
    <property type="entry name" value="WH-like_DNA-bd_sf"/>
</dbReference>
<dbReference type="InterPro" id="IPR050950">
    <property type="entry name" value="HTH-type_LysR_regulators"/>
</dbReference>
<evidence type="ECO:0000313" key="6">
    <source>
        <dbReference type="EMBL" id="NYH79752.1"/>
    </source>
</evidence>
<name>A0A852Z187_9ACTN</name>
<evidence type="ECO:0000313" key="7">
    <source>
        <dbReference type="Proteomes" id="UP000548304"/>
    </source>
</evidence>
<comment type="caution">
    <text evidence="6">The sequence shown here is derived from an EMBL/GenBank/DDBJ whole genome shotgun (WGS) entry which is preliminary data.</text>
</comment>
<evidence type="ECO:0000256" key="4">
    <source>
        <dbReference type="ARBA" id="ARBA00023163"/>
    </source>
</evidence>
<feature type="domain" description="HTH lysR-type" evidence="5">
    <location>
        <begin position="1"/>
        <end position="58"/>
    </location>
</feature>
<dbReference type="PRINTS" id="PR00039">
    <property type="entry name" value="HTHLYSR"/>
</dbReference>
<dbReference type="AlphaFoldDB" id="A0A852Z187"/>
<proteinExistence type="inferred from homology"/>
<evidence type="ECO:0000256" key="1">
    <source>
        <dbReference type="ARBA" id="ARBA00009437"/>
    </source>
</evidence>
<gene>
    <name evidence="6" type="ORF">FHR84_003090</name>
</gene>
<keyword evidence="2" id="KW-0805">Transcription regulation</keyword>
<dbReference type="GO" id="GO:0005829">
    <property type="term" value="C:cytosol"/>
    <property type="evidence" value="ECO:0007669"/>
    <property type="project" value="TreeGrafter"/>
</dbReference>
<accession>A0A852Z187</accession>
<dbReference type="RefSeq" id="WP_179536128.1">
    <property type="nucleotide sequence ID" value="NZ_JACBYW010000005.1"/>
</dbReference>
<dbReference type="Gene3D" id="1.10.10.10">
    <property type="entry name" value="Winged helix-like DNA-binding domain superfamily/Winged helix DNA-binding domain"/>
    <property type="match status" value="1"/>
</dbReference>
<evidence type="ECO:0000259" key="5">
    <source>
        <dbReference type="PROSITE" id="PS50931"/>
    </source>
</evidence>
<dbReference type="FunFam" id="1.10.10.10:FF:000001">
    <property type="entry name" value="LysR family transcriptional regulator"/>
    <property type="match status" value="1"/>
</dbReference>
<dbReference type="SUPFAM" id="SSF53850">
    <property type="entry name" value="Periplasmic binding protein-like II"/>
    <property type="match status" value="1"/>
</dbReference>
<dbReference type="PANTHER" id="PTHR30419">
    <property type="entry name" value="HTH-TYPE TRANSCRIPTIONAL REGULATOR YBHD"/>
    <property type="match status" value="1"/>
</dbReference>
<dbReference type="InterPro" id="IPR036390">
    <property type="entry name" value="WH_DNA-bd_sf"/>
</dbReference>
<dbReference type="Pfam" id="PF03466">
    <property type="entry name" value="LysR_substrate"/>
    <property type="match status" value="1"/>
</dbReference>
<dbReference type="GO" id="GO:0003700">
    <property type="term" value="F:DNA-binding transcription factor activity"/>
    <property type="evidence" value="ECO:0007669"/>
    <property type="project" value="InterPro"/>
</dbReference>
<keyword evidence="3 6" id="KW-0238">DNA-binding</keyword>
<evidence type="ECO:0000256" key="3">
    <source>
        <dbReference type="ARBA" id="ARBA00023125"/>
    </source>
</evidence>
<protein>
    <submittedName>
        <fullName evidence="6">DNA-binding transcriptional LysR family regulator</fullName>
    </submittedName>
</protein>
<dbReference type="GO" id="GO:0003677">
    <property type="term" value="F:DNA binding"/>
    <property type="evidence" value="ECO:0007669"/>
    <property type="project" value="UniProtKB-KW"/>
</dbReference>
<dbReference type="InterPro" id="IPR005119">
    <property type="entry name" value="LysR_subst-bd"/>
</dbReference>
<dbReference type="SUPFAM" id="SSF46785">
    <property type="entry name" value="Winged helix' DNA-binding domain"/>
    <property type="match status" value="1"/>
</dbReference>
<keyword evidence="4" id="KW-0804">Transcription</keyword>
<organism evidence="6 7">
    <name type="scientific">Actinopolyspora biskrensis</name>
    <dbReference type="NCBI Taxonomy" id="1470178"/>
    <lineage>
        <taxon>Bacteria</taxon>
        <taxon>Bacillati</taxon>
        <taxon>Actinomycetota</taxon>
        <taxon>Actinomycetes</taxon>
        <taxon>Actinopolysporales</taxon>
        <taxon>Actinopolysporaceae</taxon>
        <taxon>Actinopolyspora</taxon>
    </lineage>
</organism>
<dbReference type="Proteomes" id="UP000548304">
    <property type="component" value="Unassembled WGS sequence"/>
</dbReference>
<dbReference type="Gene3D" id="3.40.190.290">
    <property type="match status" value="1"/>
</dbReference>
<comment type="similarity">
    <text evidence="1">Belongs to the LysR transcriptional regulatory family.</text>
</comment>